<reference evidence="1 2" key="1">
    <citation type="journal article" date="2022" name="DNA Res.">
        <title>Chromosomal-level genome assembly of the orchid tree Bauhinia variegata (Leguminosae; Cercidoideae) supports the allotetraploid origin hypothesis of Bauhinia.</title>
        <authorList>
            <person name="Zhong Y."/>
            <person name="Chen Y."/>
            <person name="Zheng D."/>
            <person name="Pang J."/>
            <person name="Liu Y."/>
            <person name="Luo S."/>
            <person name="Meng S."/>
            <person name="Qian L."/>
            <person name="Wei D."/>
            <person name="Dai S."/>
            <person name="Zhou R."/>
        </authorList>
    </citation>
    <scope>NUCLEOTIDE SEQUENCE [LARGE SCALE GENOMIC DNA]</scope>
    <source>
        <strain evidence="1">BV-YZ2020</strain>
    </source>
</reference>
<proteinExistence type="predicted"/>
<dbReference type="Proteomes" id="UP000828941">
    <property type="component" value="Chromosome 12"/>
</dbReference>
<evidence type="ECO:0000313" key="2">
    <source>
        <dbReference type="Proteomes" id="UP000828941"/>
    </source>
</evidence>
<protein>
    <submittedName>
        <fullName evidence="1">Uncharacterized protein</fullName>
    </submittedName>
</protein>
<keyword evidence="2" id="KW-1185">Reference proteome</keyword>
<name>A0ACB9LEP9_BAUVA</name>
<dbReference type="EMBL" id="CM039437">
    <property type="protein sequence ID" value="KAI4307619.1"/>
    <property type="molecule type" value="Genomic_DNA"/>
</dbReference>
<gene>
    <name evidence="1" type="ORF">L6164_030789</name>
</gene>
<comment type="caution">
    <text evidence="1">The sequence shown here is derived from an EMBL/GenBank/DDBJ whole genome shotgun (WGS) entry which is preliminary data.</text>
</comment>
<organism evidence="1 2">
    <name type="scientific">Bauhinia variegata</name>
    <name type="common">Purple orchid tree</name>
    <name type="synonym">Phanera variegata</name>
    <dbReference type="NCBI Taxonomy" id="167791"/>
    <lineage>
        <taxon>Eukaryota</taxon>
        <taxon>Viridiplantae</taxon>
        <taxon>Streptophyta</taxon>
        <taxon>Embryophyta</taxon>
        <taxon>Tracheophyta</taxon>
        <taxon>Spermatophyta</taxon>
        <taxon>Magnoliopsida</taxon>
        <taxon>eudicotyledons</taxon>
        <taxon>Gunneridae</taxon>
        <taxon>Pentapetalae</taxon>
        <taxon>rosids</taxon>
        <taxon>fabids</taxon>
        <taxon>Fabales</taxon>
        <taxon>Fabaceae</taxon>
        <taxon>Cercidoideae</taxon>
        <taxon>Cercideae</taxon>
        <taxon>Bauhiniinae</taxon>
        <taxon>Bauhinia</taxon>
    </lineage>
</organism>
<accession>A0ACB9LEP9</accession>
<evidence type="ECO:0000313" key="1">
    <source>
        <dbReference type="EMBL" id="KAI4307619.1"/>
    </source>
</evidence>
<sequence length="1186" mass="137855">MKFEDYLVEKCEDHQKRQDLEKEVIKLQAQLKGEQALNTVLRCAFDEPAFSVPWLSSSWFPPKVQVLLEELAMVEKEIILLERKVKELKLRLYQEREESKEWDMHLRRLSRCNRFPEASGYCPISTEQRRRSQDYRRSSLGSTLDFHTLLSTSRKSYDYEAPRRSTGKIPRHCHMCIGTGIEKPNELSEQLIKCLIGIFLELNRASMDREESATAPRLALPCMKSTGFMSRTSFSCKASSFLSNGNVSIFDPYGISADLDCTARDIGPYKDFIQITRSSLDIGHYSQCLPAFEKLRFLMHKLCDVDLTFLTYKQKLAFWINIYNSCIMNAFLDHGFPSTQEKLLALMNKAAMNVGGIVLNALAIEHFILRHPCESKQKDTVDEKEMLLRHAYGLGYPEPNVTFALCRGTWSSPALRVYTADEVANELGRAKVEYLEASVGITSKRKIIVPKLLQWHMQDFADEMESLIEWIYSQLPRSGSLKRAMMECLIRETKFPISKLVEIQPYESEFRYLLPIFLIFWCNPQSDYPRDSFKGFSGTAVLGPEGILMDHSSEEDTDISESEISEYEDKSYEELKSGSHTVKISDETFTCPYCPKKRKRDYLYKDLLQHASGVGQSSSNKRSAREKANHLALEKYLKNDLMTEGSPSKRVDEHEGNPPVNYDEQYVWPWFGIVVNIPTRLGEDGKRAGESGSKLRDDYKRRGFNPLKVQPLWDYRGHSGTALVIFNKYWPGLHDAMKFEKAYEADHHGKKDWYANTEQKSGLYGWVARADDYKLNNIVGEYLRKMGDVKTISELMEEEARRQDQLVSNLTNLIEVKNKHLREMEVRYNETAVRMDIIMGEKDKLVQAYNEEIRKIQSSARDHYQRIFNDHEKIKLQLESQKNELELRKVELEKREAQNESERKKLAEEIEKNASRNCSLELAAREQQKADENLMKLADDQKRKKEELHAKIIRLEKQLDMKQKLELEIEQLRGTLNVMKHMEDDEDLGVLKKVEALISDLREKEQSLEDLDTLNQMLIVKERKSNDELQEARKELINAIKEISSRAHIGVKRMGELDTRPFLEAMKQKYNEEDAEDKASELCSLWEEYLKDPDWHPFKITTVDDKHKEFINEDDEKLKSLRNEMGEGAYNAVVAALMEINEYNPSGRYIISELWNYGQGRKGTLQEGIAFLLRQWKTLKRKRMMS</sequence>